<gene>
    <name evidence="1" type="ORF">CY34DRAFT_798419</name>
</gene>
<organism evidence="1 2">
    <name type="scientific">Suillus luteus UH-Slu-Lm8-n1</name>
    <dbReference type="NCBI Taxonomy" id="930992"/>
    <lineage>
        <taxon>Eukaryota</taxon>
        <taxon>Fungi</taxon>
        <taxon>Dikarya</taxon>
        <taxon>Basidiomycota</taxon>
        <taxon>Agaricomycotina</taxon>
        <taxon>Agaricomycetes</taxon>
        <taxon>Agaricomycetidae</taxon>
        <taxon>Boletales</taxon>
        <taxon>Suillineae</taxon>
        <taxon>Suillaceae</taxon>
        <taxon>Suillus</taxon>
    </lineage>
</organism>
<dbReference type="AlphaFoldDB" id="A0A0D0BRL1"/>
<dbReference type="EMBL" id="KN835139">
    <property type="protein sequence ID" value="KIK48312.1"/>
    <property type="molecule type" value="Genomic_DNA"/>
</dbReference>
<evidence type="ECO:0000313" key="2">
    <source>
        <dbReference type="Proteomes" id="UP000054485"/>
    </source>
</evidence>
<dbReference type="Proteomes" id="UP000054485">
    <property type="component" value="Unassembled WGS sequence"/>
</dbReference>
<proteinExistence type="predicted"/>
<reference evidence="1 2" key="1">
    <citation type="submission" date="2014-04" db="EMBL/GenBank/DDBJ databases">
        <authorList>
            <consortium name="DOE Joint Genome Institute"/>
            <person name="Kuo A."/>
            <person name="Ruytinx J."/>
            <person name="Rineau F."/>
            <person name="Colpaert J."/>
            <person name="Kohler A."/>
            <person name="Nagy L.G."/>
            <person name="Floudas D."/>
            <person name="Copeland A."/>
            <person name="Barry K.W."/>
            <person name="Cichocki N."/>
            <person name="Veneault-Fourrey C."/>
            <person name="LaButti K."/>
            <person name="Lindquist E.A."/>
            <person name="Lipzen A."/>
            <person name="Lundell T."/>
            <person name="Morin E."/>
            <person name="Murat C."/>
            <person name="Sun H."/>
            <person name="Tunlid A."/>
            <person name="Henrissat B."/>
            <person name="Grigoriev I.V."/>
            <person name="Hibbett D.S."/>
            <person name="Martin F."/>
            <person name="Nordberg H.P."/>
            <person name="Cantor M.N."/>
            <person name="Hua S.X."/>
        </authorList>
    </citation>
    <scope>NUCLEOTIDE SEQUENCE [LARGE SCALE GENOMIC DNA]</scope>
    <source>
        <strain evidence="1 2">UH-Slu-Lm8-n1</strain>
    </source>
</reference>
<reference evidence="2" key="2">
    <citation type="submission" date="2015-01" db="EMBL/GenBank/DDBJ databases">
        <title>Evolutionary Origins and Diversification of the Mycorrhizal Mutualists.</title>
        <authorList>
            <consortium name="DOE Joint Genome Institute"/>
            <consortium name="Mycorrhizal Genomics Consortium"/>
            <person name="Kohler A."/>
            <person name="Kuo A."/>
            <person name="Nagy L.G."/>
            <person name="Floudas D."/>
            <person name="Copeland A."/>
            <person name="Barry K.W."/>
            <person name="Cichocki N."/>
            <person name="Veneault-Fourrey C."/>
            <person name="LaButti K."/>
            <person name="Lindquist E.A."/>
            <person name="Lipzen A."/>
            <person name="Lundell T."/>
            <person name="Morin E."/>
            <person name="Murat C."/>
            <person name="Riley R."/>
            <person name="Ohm R."/>
            <person name="Sun H."/>
            <person name="Tunlid A."/>
            <person name="Henrissat B."/>
            <person name="Grigoriev I.V."/>
            <person name="Hibbett D.S."/>
            <person name="Martin F."/>
        </authorList>
    </citation>
    <scope>NUCLEOTIDE SEQUENCE [LARGE SCALE GENOMIC DNA]</scope>
    <source>
        <strain evidence="2">UH-Slu-Lm8-n1</strain>
    </source>
</reference>
<evidence type="ECO:0000313" key="1">
    <source>
        <dbReference type="EMBL" id="KIK48312.1"/>
    </source>
</evidence>
<name>A0A0D0BRL1_9AGAM</name>
<protein>
    <submittedName>
        <fullName evidence="1">Uncharacterized protein</fullName>
    </submittedName>
</protein>
<keyword evidence="2" id="KW-1185">Reference proteome</keyword>
<dbReference type="InParanoid" id="A0A0D0BRL1"/>
<sequence>MTLATDPRPGFLKIVEQRHHIHIHILGAREDPTDSFRITSELRLCITLLDSWSL</sequence>
<dbReference type="HOGENOM" id="CLU_3052001_0_0_1"/>
<accession>A0A0D0BRL1</accession>